<evidence type="ECO:0000256" key="6">
    <source>
        <dbReference type="ARBA" id="ARBA00022723"/>
    </source>
</evidence>
<dbReference type="InterPro" id="IPR000417">
    <property type="entry name" value="Hyethyz_kinase"/>
</dbReference>
<dbReference type="GO" id="GO:0005524">
    <property type="term" value="F:ATP binding"/>
    <property type="evidence" value="ECO:0007669"/>
    <property type="project" value="UniProtKB-KW"/>
</dbReference>
<gene>
    <name evidence="12" type="ORF">PDPUS_1_01934</name>
</gene>
<dbReference type="GO" id="GO:0004417">
    <property type="term" value="F:hydroxyethylthiazole kinase activity"/>
    <property type="evidence" value="ECO:0007669"/>
    <property type="project" value="UniProtKB-EC"/>
</dbReference>
<dbReference type="AlphaFoldDB" id="A0AAD1CFE8"/>
<dbReference type="EMBL" id="AP018045">
    <property type="protein sequence ID" value="BAX53308.1"/>
    <property type="molecule type" value="Genomic_DNA"/>
</dbReference>
<dbReference type="EC" id="2.7.1.50" evidence="4"/>
<dbReference type="GO" id="GO:0000287">
    <property type="term" value="F:magnesium ion binding"/>
    <property type="evidence" value="ECO:0007669"/>
    <property type="project" value="InterPro"/>
</dbReference>
<evidence type="ECO:0000313" key="12">
    <source>
        <dbReference type="EMBL" id="BAX53308.1"/>
    </source>
</evidence>
<comment type="catalytic activity">
    <reaction evidence="1">
        <text>5-(2-hydroxyethyl)-4-methylthiazole + ATP = 4-methyl-5-(2-phosphooxyethyl)-thiazole + ADP + H(+)</text>
        <dbReference type="Rhea" id="RHEA:24212"/>
        <dbReference type="ChEBI" id="CHEBI:15378"/>
        <dbReference type="ChEBI" id="CHEBI:17957"/>
        <dbReference type="ChEBI" id="CHEBI:30616"/>
        <dbReference type="ChEBI" id="CHEBI:58296"/>
        <dbReference type="ChEBI" id="CHEBI:456216"/>
        <dbReference type="EC" id="2.7.1.50"/>
    </reaction>
</comment>
<evidence type="ECO:0000313" key="13">
    <source>
        <dbReference type="Proteomes" id="UP000218676"/>
    </source>
</evidence>
<dbReference type="PRINTS" id="PR01099">
    <property type="entry name" value="HYETHTZKNASE"/>
</dbReference>
<dbReference type="GO" id="GO:0009228">
    <property type="term" value="P:thiamine biosynthetic process"/>
    <property type="evidence" value="ECO:0007669"/>
    <property type="project" value="UniProtKB-KW"/>
</dbReference>
<keyword evidence="8 12" id="KW-0418">Kinase</keyword>
<reference evidence="13" key="1">
    <citation type="submission" date="2017-05" db="EMBL/GenBank/DDBJ databases">
        <title>Whole genome sequence of fish pathogenic bacteria, Photobacterium damselae subsp. piscicida, strain 91-197, isolated from hybrid striped bass (Morone sp.) in USA.</title>
        <authorList>
            <person name="Teru Y."/>
            <person name="Hikima J."/>
            <person name="Kono T."/>
            <person name="Sakai M."/>
            <person name="Takano T."/>
            <person name="Hawke J.P."/>
            <person name="Takeyama H."/>
            <person name="Aoki T."/>
        </authorList>
    </citation>
    <scope>NUCLEOTIDE SEQUENCE [LARGE SCALE GENOMIC DNA]</scope>
    <source>
        <strain evidence="13">91-197</strain>
    </source>
</reference>
<keyword evidence="6" id="KW-0479">Metal-binding</keyword>
<organism evidence="12 13">
    <name type="scientific">Photobacterium damsela subsp. piscicida</name>
    <name type="common">Pasteurella piscicida</name>
    <dbReference type="NCBI Taxonomy" id="38294"/>
    <lineage>
        <taxon>Bacteria</taxon>
        <taxon>Pseudomonadati</taxon>
        <taxon>Pseudomonadota</taxon>
        <taxon>Gammaproteobacteria</taxon>
        <taxon>Vibrionales</taxon>
        <taxon>Vibrionaceae</taxon>
        <taxon>Photobacterium</taxon>
    </lineage>
</organism>
<name>A0AAD1CFE8_PHODP</name>
<keyword evidence="7" id="KW-0547">Nucleotide-binding</keyword>
<dbReference type="Pfam" id="PF02110">
    <property type="entry name" value="HK"/>
    <property type="match status" value="1"/>
</dbReference>
<protein>
    <recommendedName>
        <fullName evidence="4">hydroxyethylthiazole kinase</fullName>
        <ecNumber evidence="4">2.7.1.50</ecNumber>
    </recommendedName>
</protein>
<dbReference type="InterPro" id="IPR029056">
    <property type="entry name" value="Ribokinase-like"/>
</dbReference>
<sequence length="140" mass="15110">MEQHDYHSLIIQSLATLKQQKPLVVNLTNYVVMNNTANALLAIGASPIMAHSRDELAELMAISSALVINIGTLDSHWIPRMHFAIEQANRYNKPIVIDPVGCGASQLRTQTAQDLVALANNVIIRGNASEIIALAGGDSN</sequence>
<evidence type="ECO:0000256" key="5">
    <source>
        <dbReference type="ARBA" id="ARBA00022679"/>
    </source>
</evidence>
<comment type="pathway">
    <text evidence="3">Cofactor biosynthesis; thiamine diphosphate biosynthesis; 4-methyl-5-(2-phosphoethyl)-thiazole from 5-(2-hydroxyethyl)-4-methylthiazole: step 1/1.</text>
</comment>
<keyword evidence="5" id="KW-0808">Transferase</keyword>
<dbReference type="Gene3D" id="3.40.1190.20">
    <property type="match status" value="1"/>
</dbReference>
<keyword evidence="9" id="KW-0067">ATP-binding</keyword>
<evidence type="ECO:0000256" key="8">
    <source>
        <dbReference type="ARBA" id="ARBA00022777"/>
    </source>
</evidence>
<evidence type="ECO:0000256" key="4">
    <source>
        <dbReference type="ARBA" id="ARBA00012129"/>
    </source>
</evidence>
<evidence type="ECO:0000256" key="3">
    <source>
        <dbReference type="ARBA" id="ARBA00004868"/>
    </source>
</evidence>
<evidence type="ECO:0000256" key="7">
    <source>
        <dbReference type="ARBA" id="ARBA00022741"/>
    </source>
</evidence>
<dbReference type="SUPFAM" id="SSF53613">
    <property type="entry name" value="Ribokinase-like"/>
    <property type="match status" value="1"/>
</dbReference>
<evidence type="ECO:0000256" key="9">
    <source>
        <dbReference type="ARBA" id="ARBA00022840"/>
    </source>
</evidence>
<evidence type="ECO:0000256" key="10">
    <source>
        <dbReference type="ARBA" id="ARBA00022842"/>
    </source>
</evidence>
<comment type="cofactor">
    <cofactor evidence="2">
        <name>Mg(2+)</name>
        <dbReference type="ChEBI" id="CHEBI:18420"/>
    </cofactor>
</comment>
<evidence type="ECO:0000256" key="11">
    <source>
        <dbReference type="ARBA" id="ARBA00022977"/>
    </source>
</evidence>
<evidence type="ECO:0000256" key="1">
    <source>
        <dbReference type="ARBA" id="ARBA00001771"/>
    </source>
</evidence>
<keyword evidence="11" id="KW-0784">Thiamine biosynthesis</keyword>
<evidence type="ECO:0000256" key="2">
    <source>
        <dbReference type="ARBA" id="ARBA00001946"/>
    </source>
</evidence>
<dbReference type="Proteomes" id="UP000218676">
    <property type="component" value="Chromosome 1"/>
</dbReference>
<accession>A0AAD1CFE8</accession>
<proteinExistence type="predicted"/>
<keyword evidence="10" id="KW-0460">Magnesium</keyword>